<protein>
    <submittedName>
        <fullName evidence="1">Uncharacterized protein</fullName>
    </submittedName>
</protein>
<dbReference type="RefSeq" id="WP_000839023.1">
    <property type="nucleotide sequence ID" value="NZ_MG053108.1"/>
</dbReference>
<proteinExistence type="predicted"/>
<evidence type="ECO:0000313" key="1">
    <source>
        <dbReference type="EMBL" id="AUR79827.1"/>
    </source>
</evidence>
<keyword evidence="1" id="KW-0614">Plasmid</keyword>
<organism evidence="1">
    <name type="scientific">Citrobacter freundii</name>
    <dbReference type="NCBI Taxonomy" id="546"/>
    <lineage>
        <taxon>Bacteria</taxon>
        <taxon>Pseudomonadati</taxon>
        <taxon>Pseudomonadota</taxon>
        <taxon>Gammaproteobacteria</taxon>
        <taxon>Enterobacterales</taxon>
        <taxon>Enterobacteriaceae</taxon>
        <taxon>Citrobacter</taxon>
        <taxon>Citrobacter freundii complex</taxon>
    </lineage>
</organism>
<gene>
    <name evidence="1" type="ORF">pCf587_0045</name>
</gene>
<reference evidence="1" key="1">
    <citation type="submission" date="2017-10" db="EMBL/GenBank/DDBJ databases">
        <title>First characterization of an IncA/C plasmid carrying blaPER-2 from Citrobacter freundii.</title>
        <authorList>
            <person name="Ruggiero M."/>
            <person name="Girlich D."/>
            <person name="Naas T."/>
            <person name="Power P."/>
            <person name="Gutkind G.G."/>
        </authorList>
    </citation>
    <scope>NUCLEOTIDE SEQUENCE</scope>
    <source>
        <strain evidence="1">33587</strain>
        <plasmid evidence="1">pCf587</plasmid>
    </source>
</reference>
<accession>A0A2I7QET2</accession>
<dbReference type="AlphaFoldDB" id="A0A2I7QET2"/>
<name>A0A2I7QET2_CITFR</name>
<sequence length="59" mass="6513">MKSLSEYIPQTIPSSIEVSLNEELQTVLLKAREYGYLALNADEQALMDEVIAKVADALS</sequence>
<geneLocation type="plasmid" evidence="1">
    <name>pCf587</name>
</geneLocation>
<dbReference type="EMBL" id="MG053108">
    <property type="protein sequence ID" value="AUR79827.1"/>
    <property type="molecule type" value="Genomic_DNA"/>
</dbReference>